<dbReference type="SUPFAM" id="SSF57667">
    <property type="entry name" value="beta-beta-alpha zinc fingers"/>
    <property type="match status" value="1"/>
</dbReference>
<dbReference type="PANTHER" id="PTHR24379">
    <property type="entry name" value="KRAB AND ZINC FINGER DOMAIN-CONTAINING"/>
    <property type="match status" value="1"/>
</dbReference>
<keyword evidence="3 5" id="KW-0863">Zinc-finger</keyword>
<accession>A0A3E2HBI5</accession>
<comment type="caution">
    <text evidence="7">The sequence shown here is derived from an EMBL/GenBank/DDBJ whole genome shotgun (WGS) entry which is preliminary data.</text>
</comment>
<gene>
    <name evidence="7" type="ORF">B7463_g5589</name>
</gene>
<dbReference type="PROSITE" id="PS00028">
    <property type="entry name" value="ZINC_FINGER_C2H2_1"/>
    <property type="match status" value="2"/>
</dbReference>
<dbReference type="InterPro" id="IPR013087">
    <property type="entry name" value="Znf_C2H2_type"/>
</dbReference>
<dbReference type="PROSITE" id="PS50157">
    <property type="entry name" value="ZINC_FINGER_C2H2_2"/>
    <property type="match status" value="2"/>
</dbReference>
<evidence type="ECO:0000313" key="7">
    <source>
        <dbReference type="EMBL" id="RFU30768.1"/>
    </source>
</evidence>
<evidence type="ECO:0000256" key="3">
    <source>
        <dbReference type="ARBA" id="ARBA00022771"/>
    </source>
</evidence>
<keyword evidence="1" id="KW-0479">Metal-binding</keyword>
<reference evidence="7 8" key="1">
    <citation type="submission" date="2018-05" db="EMBL/GenBank/DDBJ databases">
        <title>Draft genome sequence of Scytalidium lignicola DSM 105466, a ubiquitous saprotrophic fungus.</title>
        <authorList>
            <person name="Buettner E."/>
            <person name="Gebauer A.M."/>
            <person name="Hofrichter M."/>
            <person name="Liers C."/>
            <person name="Kellner H."/>
        </authorList>
    </citation>
    <scope>NUCLEOTIDE SEQUENCE [LARGE SCALE GENOMIC DNA]</scope>
    <source>
        <strain evidence="7 8">DSM 105466</strain>
    </source>
</reference>
<name>A0A3E2HBI5_SCYLI</name>
<dbReference type="AlphaFoldDB" id="A0A3E2HBI5"/>
<evidence type="ECO:0000259" key="6">
    <source>
        <dbReference type="PROSITE" id="PS50157"/>
    </source>
</evidence>
<dbReference type="Gene3D" id="3.30.160.60">
    <property type="entry name" value="Classic Zinc Finger"/>
    <property type="match status" value="2"/>
</dbReference>
<feature type="non-terminal residue" evidence="7">
    <location>
        <position position="1"/>
    </location>
</feature>
<dbReference type="PANTHER" id="PTHR24379:SF121">
    <property type="entry name" value="C2H2-TYPE DOMAIN-CONTAINING PROTEIN"/>
    <property type="match status" value="1"/>
</dbReference>
<sequence>MADSEYCKICDASFDSWEAFHAHKLQSRYHICCSVCGQDFNTPGGLKRHRDLMHSHEQNLKCRLCNKSFIRLGGFICHIEQNQCVGLNFSTIKKSKAQRENEQGLGDNLLSPTREKVAVNPPNNQRIRAQQTSSLEFGALETISTKSSDKRPAQVIDSEDLMSFDTVSHQLNATWDQGVFNSTTRGLKSSAPAENGSQVANIMDEPITYDVEKALIAVDTATNDLAGPISSLRNNTIAKVNQKPLFPDTPPAETISTTLAKALTLTPAEKSSAQEYNPDAPGFNAYQYYNRFSEKFKCPHPGCPKVLATKSAFIQHLRSAAHMNEKLRCPNCLDYFASSTALTQHCESQGVRCRIREAGNYNSTVDEITIGMGKVAGLHVDNTVKYAVNDEAFKPKAINEANKAANDAREAEFNSYWKIHTPNW</sequence>
<dbReference type="STRING" id="5539.A0A3E2HBI5"/>
<keyword evidence="2" id="KW-0677">Repeat</keyword>
<keyword evidence="8" id="KW-1185">Reference proteome</keyword>
<organism evidence="7 8">
    <name type="scientific">Scytalidium lignicola</name>
    <name type="common">Hyphomycete</name>
    <dbReference type="NCBI Taxonomy" id="5539"/>
    <lineage>
        <taxon>Eukaryota</taxon>
        <taxon>Fungi</taxon>
        <taxon>Dikarya</taxon>
        <taxon>Ascomycota</taxon>
        <taxon>Pezizomycotina</taxon>
        <taxon>Leotiomycetes</taxon>
        <taxon>Leotiomycetes incertae sedis</taxon>
        <taxon>Scytalidium</taxon>
    </lineage>
</organism>
<dbReference type="OMA" id="VKHIVCP"/>
<feature type="domain" description="C2H2-type" evidence="6">
    <location>
        <begin position="296"/>
        <end position="327"/>
    </location>
</feature>
<evidence type="ECO:0000256" key="2">
    <source>
        <dbReference type="ARBA" id="ARBA00022737"/>
    </source>
</evidence>
<protein>
    <recommendedName>
        <fullName evidence="6">C2H2-type domain-containing protein</fullName>
    </recommendedName>
</protein>
<dbReference type="OrthoDB" id="8117402at2759"/>
<evidence type="ECO:0000256" key="1">
    <source>
        <dbReference type="ARBA" id="ARBA00022723"/>
    </source>
</evidence>
<proteinExistence type="predicted"/>
<dbReference type="Proteomes" id="UP000258309">
    <property type="component" value="Unassembled WGS sequence"/>
</dbReference>
<evidence type="ECO:0000313" key="8">
    <source>
        <dbReference type="Proteomes" id="UP000258309"/>
    </source>
</evidence>
<dbReference type="GO" id="GO:0008270">
    <property type="term" value="F:zinc ion binding"/>
    <property type="evidence" value="ECO:0007669"/>
    <property type="project" value="UniProtKB-KW"/>
</dbReference>
<dbReference type="Pfam" id="PF00096">
    <property type="entry name" value="zf-C2H2"/>
    <property type="match status" value="1"/>
</dbReference>
<dbReference type="InterPro" id="IPR036236">
    <property type="entry name" value="Znf_C2H2_sf"/>
</dbReference>
<keyword evidence="4" id="KW-0862">Zinc</keyword>
<dbReference type="SMART" id="SM00355">
    <property type="entry name" value="ZnF_C2H2"/>
    <property type="match status" value="5"/>
</dbReference>
<evidence type="ECO:0000256" key="5">
    <source>
        <dbReference type="PROSITE-ProRule" id="PRU00042"/>
    </source>
</evidence>
<evidence type="ECO:0000256" key="4">
    <source>
        <dbReference type="ARBA" id="ARBA00022833"/>
    </source>
</evidence>
<dbReference type="EMBL" id="NCSJ02000092">
    <property type="protein sequence ID" value="RFU30768.1"/>
    <property type="molecule type" value="Genomic_DNA"/>
</dbReference>
<feature type="non-terminal residue" evidence="7">
    <location>
        <position position="424"/>
    </location>
</feature>
<feature type="domain" description="C2H2-type" evidence="6">
    <location>
        <begin position="31"/>
        <end position="59"/>
    </location>
</feature>